<comment type="subcellular location">
    <subcellularLocation>
        <location evidence="1">Membrane</location>
        <topology evidence="1">Multi-pass membrane protein</topology>
    </subcellularLocation>
</comment>
<dbReference type="PANTHER" id="PTHR21389">
    <property type="entry name" value="P53 INDUCED PROTEIN"/>
    <property type="match status" value="1"/>
</dbReference>
<dbReference type="GO" id="GO:0005783">
    <property type="term" value="C:endoplasmic reticulum"/>
    <property type="evidence" value="ECO:0007669"/>
    <property type="project" value="TreeGrafter"/>
</dbReference>
<evidence type="ECO:0000256" key="6">
    <source>
        <dbReference type="SAM" id="Phobius"/>
    </source>
</evidence>
<name>A0A6A4X1T8_AMPAM</name>
<proteinExistence type="inferred from homology"/>
<dbReference type="InterPro" id="IPR059112">
    <property type="entry name" value="CysZ/EI24"/>
</dbReference>
<keyword evidence="4 6" id="KW-1133">Transmembrane helix</keyword>
<comment type="similarity">
    <text evidence="2">Belongs to the EI24 family.</text>
</comment>
<keyword evidence="3 6" id="KW-0812">Transmembrane</keyword>
<organism evidence="7 8">
    <name type="scientific">Amphibalanus amphitrite</name>
    <name type="common">Striped barnacle</name>
    <name type="synonym">Balanus amphitrite</name>
    <dbReference type="NCBI Taxonomy" id="1232801"/>
    <lineage>
        <taxon>Eukaryota</taxon>
        <taxon>Metazoa</taxon>
        <taxon>Ecdysozoa</taxon>
        <taxon>Arthropoda</taxon>
        <taxon>Crustacea</taxon>
        <taxon>Multicrustacea</taxon>
        <taxon>Cirripedia</taxon>
        <taxon>Thoracica</taxon>
        <taxon>Thoracicalcarea</taxon>
        <taxon>Balanomorpha</taxon>
        <taxon>Balanoidea</taxon>
        <taxon>Balanidae</taxon>
        <taxon>Amphibalaninae</taxon>
        <taxon>Amphibalanus</taxon>
    </lineage>
</organism>
<dbReference type="AlphaFoldDB" id="A0A6A4X1T8"/>
<dbReference type="Pfam" id="PF07264">
    <property type="entry name" value="EI24"/>
    <property type="match status" value="1"/>
</dbReference>
<dbReference type="PANTHER" id="PTHR21389:SF0">
    <property type="entry name" value="ETOPOSIDE-INDUCED PROTEIN 2.4 HOMOLOG"/>
    <property type="match status" value="1"/>
</dbReference>
<evidence type="ECO:0000256" key="1">
    <source>
        <dbReference type="ARBA" id="ARBA00004141"/>
    </source>
</evidence>
<evidence type="ECO:0000256" key="2">
    <source>
        <dbReference type="ARBA" id="ARBA00010970"/>
    </source>
</evidence>
<evidence type="ECO:0000256" key="5">
    <source>
        <dbReference type="ARBA" id="ARBA00023136"/>
    </source>
</evidence>
<feature type="transmembrane region" description="Helical" evidence="6">
    <location>
        <begin position="140"/>
        <end position="161"/>
    </location>
</feature>
<feature type="transmembrane region" description="Helical" evidence="6">
    <location>
        <begin position="12"/>
        <end position="36"/>
    </location>
</feature>
<feature type="transmembrane region" description="Helical" evidence="6">
    <location>
        <begin position="56"/>
        <end position="79"/>
    </location>
</feature>
<keyword evidence="8" id="KW-1185">Reference proteome</keyword>
<reference evidence="7 8" key="1">
    <citation type="submission" date="2019-07" db="EMBL/GenBank/DDBJ databases">
        <title>Draft genome assembly of a fouling barnacle, Amphibalanus amphitrite (Darwin, 1854): The first reference genome for Thecostraca.</title>
        <authorList>
            <person name="Kim W."/>
        </authorList>
    </citation>
    <scope>NUCLEOTIDE SEQUENCE [LARGE SCALE GENOMIC DNA]</scope>
    <source>
        <strain evidence="7">SNU_AA5</strain>
        <tissue evidence="7">Soma without cirri and trophi</tissue>
    </source>
</reference>
<accession>A0A6A4X1T8</accession>
<feature type="transmembrane region" description="Helical" evidence="6">
    <location>
        <begin position="107"/>
        <end position="128"/>
    </location>
</feature>
<gene>
    <name evidence="7" type="primary">Ei24</name>
    <name evidence="7" type="ORF">FJT64_017046</name>
</gene>
<dbReference type="Proteomes" id="UP000440578">
    <property type="component" value="Unassembled WGS sequence"/>
</dbReference>
<evidence type="ECO:0000313" key="7">
    <source>
        <dbReference type="EMBL" id="KAF0312203.1"/>
    </source>
</evidence>
<dbReference type="OrthoDB" id="266518at2759"/>
<dbReference type="GO" id="GO:0016020">
    <property type="term" value="C:membrane"/>
    <property type="evidence" value="ECO:0007669"/>
    <property type="project" value="UniProtKB-SubCell"/>
</dbReference>
<sequence>MREPSLRQRLLECCALNGGVLLLSLLLFEYAVLPALRLGVRLAFGAGALSSDRWSVWMILNLILTYTFSALWVLPIFGISKIINCIWFQDIADTAYRSSQGRASSQLSVSILVADTLFSIFAQALFLIQGMLASLVLPIYGLGDAVCLLHMCLLYALYSFEYKWFNMGWELHKRLAFIETEWPYFLGFGLPLALLTQIFPSYIMNGCLFSLVFPVFILSGNEAEPVVGL</sequence>
<protein>
    <submittedName>
        <fullName evidence="7">Etoposide-induced protein 2.4</fullName>
    </submittedName>
</protein>
<dbReference type="EMBL" id="VIIS01000188">
    <property type="protein sequence ID" value="KAF0312203.1"/>
    <property type="molecule type" value="Genomic_DNA"/>
</dbReference>
<evidence type="ECO:0000256" key="4">
    <source>
        <dbReference type="ARBA" id="ARBA00022989"/>
    </source>
</evidence>
<comment type="caution">
    <text evidence="7">The sequence shown here is derived from an EMBL/GenBank/DDBJ whole genome shotgun (WGS) entry which is preliminary data.</text>
</comment>
<evidence type="ECO:0000256" key="3">
    <source>
        <dbReference type="ARBA" id="ARBA00022692"/>
    </source>
</evidence>
<dbReference type="GO" id="GO:0016236">
    <property type="term" value="P:macroautophagy"/>
    <property type="evidence" value="ECO:0007669"/>
    <property type="project" value="TreeGrafter"/>
</dbReference>
<keyword evidence="5 6" id="KW-0472">Membrane</keyword>
<feature type="transmembrane region" description="Helical" evidence="6">
    <location>
        <begin position="182"/>
        <end position="203"/>
    </location>
</feature>
<evidence type="ECO:0000313" key="8">
    <source>
        <dbReference type="Proteomes" id="UP000440578"/>
    </source>
</evidence>